<reference evidence="1" key="2">
    <citation type="submission" date="2021-02" db="EMBL/GenBank/DDBJ databases">
        <title>Aspergillus luchuensis mut. kawachii IFO 4304 genome sequence.</title>
        <authorList>
            <person name="Mori K."/>
            <person name="Kadooka C."/>
            <person name="Goto M."/>
            <person name="Futagami T."/>
        </authorList>
    </citation>
    <scope>NUCLEOTIDE SEQUENCE</scope>
    <source>
        <strain evidence="1">IFO 4308</strain>
    </source>
</reference>
<accession>A0A7R7WS43</accession>
<dbReference type="Proteomes" id="UP000661280">
    <property type="component" value="Chromosome 2"/>
</dbReference>
<evidence type="ECO:0000313" key="1">
    <source>
        <dbReference type="EMBL" id="BCR95596.1"/>
    </source>
</evidence>
<dbReference type="RefSeq" id="XP_041539362.1">
    <property type="nucleotide sequence ID" value="XM_041685260.1"/>
</dbReference>
<gene>
    <name evidence="1" type="ORF">AKAW2_20536S</name>
</gene>
<evidence type="ECO:0000313" key="2">
    <source>
        <dbReference type="Proteomes" id="UP000661280"/>
    </source>
</evidence>
<dbReference type="GeneID" id="64956921"/>
<dbReference type="AlphaFoldDB" id="A0A7R7WS43"/>
<organism evidence="1 2">
    <name type="scientific">Aspergillus kawachii</name>
    <name type="common">White koji mold</name>
    <name type="synonym">Aspergillus awamori var. kawachi</name>
    <dbReference type="NCBI Taxonomy" id="1069201"/>
    <lineage>
        <taxon>Eukaryota</taxon>
        <taxon>Fungi</taxon>
        <taxon>Dikarya</taxon>
        <taxon>Ascomycota</taxon>
        <taxon>Pezizomycotina</taxon>
        <taxon>Eurotiomycetes</taxon>
        <taxon>Eurotiomycetidae</taxon>
        <taxon>Eurotiales</taxon>
        <taxon>Aspergillaceae</taxon>
        <taxon>Aspergillus</taxon>
        <taxon>Aspergillus subgen. Circumdati</taxon>
    </lineage>
</organism>
<dbReference type="EMBL" id="AP024426">
    <property type="protein sequence ID" value="BCR95596.1"/>
    <property type="molecule type" value="Genomic_DNA"/>
</dbReference>
<keyword evidence="2" id="KW-1185">Reference proteome</keyword>
<reference evidence="1" key="1">
    <citation type="submission" date="2021-01" db="EMBL/GenBank/DDBJ databases">
        <authorList>
            <consortium name="Aspergillus luchuensis mut. kawachii IFO 4304 genome sequencing consortium"/>
            <person name="Kazuki M."/>
            <person name="Futagami T."/>
        </authorList>
    </citation>
    <scope>NUCLEOTIDE SEQUENCE</scope>
    <source>
        <strain evidence="1">IFO 4308</strain>
    </source>
</reference>
<dbReference type="KEGG" id="aluc:AKAW2_20536S"/>
<name>A0A7R7WS43_ASPKA</name>
<sequence length="107" mass="12586">MLIFTLRVHSVFKRKSHLIFDQLYAWNVCRVEQPDRPGSSIQLRLGSERSRQFHSEDVFSLTFPPHHHLFAFIPMSFAPFFFRAPAMFLRSQRADTRLPPPVLFPSV</sequence>
<proteinExistence type="predicted"/>
<protein>
    <submittedName>
        <fullName evidence="1">Uncharacterized protein</fullName>
    </submittedName>
</protein>